<dbReference type="Gene3D" id="3.10.20.30">
    <property type="match status" value="1"/>
</dbReference>
<dbReference type="Pfam" id="PF02597">
    <property type="entry name" value="ThiS"/>
    <property type="match status" value="1"/>
</dbReference>
<dbReference type="EMBL" id="FYEK01000078">
    <property type="protein sequence ID" value="SNB76144.1"/>
    <property type="molecule type" value="Genomic_DNA"/>
</dbReference>
<dbReference type="AlphaFoldDB" id="A0A212RTX2"/>
<keyword evidence="2" id="KW-1185">Reference proteome</keyword>
<evidence type="ECO:0000313" key="1">
    <source>
        <dbReference type="EMBL" id="SNB76144.1"/>
    </source>
</evidence>
<dbReference type="SUPFAM" id="SSF54285">
    <property type="entry name" value="MoaD/ThiS"/>
    <property type="match status" value="1"/>
</dbReference>
<dbReference type="InterPro" id="IPR012675">
    <property type="entry name" value="Beta-grasp_dom_sf"/>
</dbReference>
<gene>
    <name evidence="1" type="ORF">SAMN02746019_00028210</name>
</gene>
<dbReference type="RefSeq" id="WP_088572499.1">
    <property type="nucleotide sequence ID" value="NZ_FYEK01000078.1"/>
</dbReference>
<dbReference type="InterPro" id="IPR016155">
    <property type="entry name" value="Mopterin_synth/thiamin_S_b"/>
</dbReference>
<dbReference type="InParanoid" id="A0A212RTX2"/>
<dbReference type="Proteomes" id="UP000197025">
    <property type="component" value="Unassembled WGS sequence"/>
</dbReference>
<evidence type="ECO:0000313" key="2">
    <source>
        <dbReference type="Proteomes" id="UP000197025"/>
    </source>
</evidence>
<proteinExistence type="predicted"/>
<organism evidence="1 2">
    <name type="scientific">Thermoflexus hugenholtzii JAD2</name>
    <dbReference type="NCBI Taxonomy" id="877466"/>
    <lineage>
        <taxon>Bacteria</taxon>
        <taxon>Bacillati</taxon>
        <taxon>Chloroflexota</taxon>
        <taxon>Thermoflexia</taxon>
        <taxon>Thermoflexales</taxon>
        <taxon>Thermoflexaceae</taxon>
        <taxon>Thermoflexus</taxon>
    </lineage>
</organism>
<protein>
    <submittedName>
        <fullName evidence="1">Sulfur carrier protein</fullName>
    </submittedName>
</protein>
<sequence>MVRLIYRNQVFEVPAGLTVREAMKQVGLNPEITLAVREGKLLHENTVLQDGDEVRLVAVISGGGG</sequence>
<reference evidence="2" key="1">
    <citation type="submission" date="2017-06" db="EMBL/GenBank/DDBJ databases">
        <authorList>
            <person name="Varghese N."/>
            <person name="Submissions S."/>
        </authorList>
    </citation>
    <scope>NUCLEOTIDE SEQUENCE [LARGE SCALE GENOMIC DNA]</scope>
    <source>
        <strain evidence="2">JAD2</strain>
    </source>
</reference>
<accession>A0A212RTX2</accession>
<dbReference type="InterPro" id="IPR003749">
    <property type="entry name" value="ThiS/MoaD-like"/>
</dbReference>
<name>A0A212RTX2_9CHLR</name>
<dbReference type="OrthoDB" id="9799338at2"/>